<protein>
    <submittedName>
        <fullName evidence="1">Putative bacteriophage protein</fullName>
    </submittedName>
</protein>
<dbReference type="RefSeq" id="WP_000850805.1">
    <property type="nucleotide sequence ID" value="NZ_ADJB01000070.1"/>
</dbReference>
<accession>A0A1X3JEM3</accession>
<dbReference type="Pfam" id="PF13973">
    <property type="entry name" value="DUF4222"/>
    <property type="match status" value="1"/>
</dbReference>
<dbReference type="Proteomes" id="UP000193045">
    <property type="component" value="Unassembled WGS sequence"/>
</dbReference>
<evidence type="ECO:0000313" key="2">
    <source>
        <dbReference type="Proteomes" id="UP000193045"/>
    </source>
</evidence>
<evidence type="ECO:0000313" key="1">
    <source>
        <dbReference type="EMBL" id="OSL06402.1"/>
    </source>
</evidence>
<sequence length="95" mass="11177">MKTKNSGFTASGFARPEIRPGDIFRDKYGSTVMIKGVSERRITYRREGYNYDCVMPVYQFQRDFTLVVHRETVNQNRAARYIRKIREMMVTGGKK</sequence>
<dbReference type="InterPro" id="IPR025317">
    <property type="entry name" value="DUF4222"/>
</dbReference>
<name>A0A1X3JEM3_ECOLX</name>
<dbReference type="EMBL" id="ADJB01000070">
    <property type="protein sequence ID" value="OSL06402.1"/>
    <property type="molecule type" value="Genomic_DNA"/>
</dbReference>
<gene>
    <name evidence="1" type="ORF">ECVG_00194</name>
</gene>
<proteinExistence type="predicted"/>
<comment type="caution">
    <text evidence="1">The sequence shown here is derived from an EMBL/GenBank/DDBJ whole genome shotgun (WGS) entry which is preliminary data.</text>
</comment>
<organism evidence="1 2">
    <name type="scientific">Escherichia coli H386</name>
    <dbReference type="NCBI Taxonomy" id="656397"/>
    <lineage>
        <taxon>Bacteria</taxon>
        <taxon>Pseudomonadati</taxon>
        <taxon>Pseudomonadota</taxon>
        <taxon>Gammaproteobacteria</taxon>
        <taxon>Enterobacterales</taxon>
        <taxon>Enterobacteriaceae</taxon>
        <taxon>Escherichia</taxon>
    </lineage>
</organism>
<reference evidence="1 2" key="1">
    <citation type="submission" date="2010-04" db="EMBL/GenBank/DDBJ databases">
        <title>The Genome Sequence of Escherichia coli H386.</title>
        <authorList>
            <consortium name="The Broad Institute Genome Sequencing Platform"/>
            <consortium name="The Broad Institute Genome Sequencing Center for Infectious Disease"/>
            <person name="Feldgarden M."/>
            <person name="Gordon D.M."/>
            <person name="Johnson J.R."/>
            <person name="Johnston B.D."/>
            <person name="Young S."/>
            <person name="Zeng Q."/>
            <person name="Koehrsen M."/>
            <person name="Alvarado L."/>
            <person name="Berlin A.M."/>
            <person name="Borenstein D."/>
            <person name="Chapman S.B."/>
            <person name="Chen Z."/>
            <person name="Engels R."/>
            <person name="Freedman E."/>
            <person name="Gellesch M."/>
            <person name="Goldberg J."/>
            <person name="Griggs A."/>
            <person name="Gujja S."/>
            <person name="Heilman E.R."/>
            <person name="Heiman D.I."/>
            <person name="Hepburn T.A."/>
            <person name="Howarth C."/>
            <person name="Jen D."/>
            <person name="Larson L."/>
            <person name="Mehta T."/>
            <person name="Park D."/>
            <person name="Pearson M."/>
            <person name="Richards J."/>
            <person name="Roberts A."/>
            <person name="Saif S."/>
            <person name="Shea T.D."/>
            <person name="Shenoy N."/>
            <person name="Sisk P."/>
            <person name="Stolte C."/>
            <person name="Sykes S.N."/>
            <person name="Walk T."/>
            <person name="White J."/>
            <person name="Yandava C."/>
            <person name="Haas B."/>
            <person name="Henn M.R."/>
            <person name="Nusbaum C."/>
            <person name="Birren B."/>
        </authorList>
    </citation>
    <scope>NUCLEOTIDE SEQUENCE [LARGE SCALE GENOMIC DNA]</scope>
    <source>
        <strain evidence="1 2">H386</strain>
    </source>
</reference>
<dbReference type="AlphaFoldDB" id="A0A1X3JEM3"/>